<feature type="domain" description="Ig-like" evidence="6">
    <location>
        <begin position="123"/>
        <end position="225"/>
    </location>
</feature>
<comment type="caution">
    <text evidence="7">The sequence shown here is derived from an EMBL/GenBank/DDBJ whole genome shotgun (WGS) entry which is preliminary data.</text>
</comment>
<evidence type="ECO:0000256" key="4">
    <source>
        <dbReference type="SAM" id="Phobius"/>
    </source>
</evidence>
<keyword evidence="5" id="KW-0732">Signal</keyword>
<dbReference type="EMBL" id="JBCEZU010000002">
    <property type="protein sequence ID" value="KAK9541477.1"/>
    <property type="molecule type" value="Genomic_DNA"/>
</dbReference>
<evidence type="ECO:0000313" key="7">
    <source>
        <dbReference type="EMBL" id="KAK9541477.1"/>
    </source>
</evidence>
<reference evidence="7 8" key="1">
    <citation type="journal article" date="2024" name="Genome Biol. Evol.">
        <title>Chromosome-level genome assembly of the viviparous eelpout Zoarces viviparus.</title>
        <authorList>
            <person name="Fuhrmann N."/>
            <person name="Brasseur M.V."/>
            <person name="Bakowski C.E."/>
            <person name="Podsiadlowski L."/>
            <person name="Prost S."/>
            <person name="Krehenwinkel H."/>
            <person name="Mayer C."/>
        </authorList>
    </citation>
    <scope>NUCLEOTIDE SEQUENCE [LARGE SCALE GENOMIC DNA]</scope>
    <source>
        <strain evidence="7">NO-MEL_2022_Ind0_liver</strain>
    </source>
</reference>
<dbReference type="PANTHER" id="PTHR11860:SF118">
    <property type="entry name" value="CMRF35-LIKE MOLECULE 3-RELATED"/>
    <property type="match status" value="1"/>
</dbReference>
<dbReference type="InterPro" id="IPR013783">
    <property type="entry name" value="Ig-like_fold"/>
</dbReference>
<dbReference type="SMART" id="SM00409">
    <property type="entry name" value="IG"/>
    <property type="match status" value="2"/>
</dbReference>
<keyword evidence="4" id="KW-1133">Transmembrane helix</keyword>
<evidence type="ECO:0000256" key="5">
    <source>
        <dbReference type="SAM" id="SignalP"/>
    </source>
</evidence>
<feature type="signal peptide" evidence="5">
    <location>
        <begin position="1"/>
        <end position="19"/>
    </location>
</feature>
<sequence length="326" mass="36424">MAVHLSFLLILTGLTGIHSITTVSRVSVKAGGSISIPCLYDSRYVNHVKYLCKGSTWSHCTFAVRTDQSNSKKFSIADDKTQRTFTVTVNDLRDEGYYWCAVEINEGRDIREYFHLSVTRGTPSLTVDHQEITGFKGHHITINCYYSNRGEMKWCRLGRSCVTTSSGSIDGTRVTINASGPNVFTVTMSGLKTESSGWYQCVKGDLQMPVHVTVQSTTNTSNTLSPTPEPLNLTSVFAEATPTVQGEQHSVSVNRTGTIIRLSLLIFVVMVTLFIWFMFKRHKQNKAESSATTMVEEEVTEMHIRKTSDEVEVKDEDVLAQQQQNL</sequence>
<keyword evidence="2 4" id="KW-0812">Transmembrane</keyword>
<evidence type="ECO:0000256" key="3">
    <source>
        <dbReference type="ARBA" id="ARBA00023136"/>
    </source>
</evidence>
<keyword evidence="3 4" id="KW-0472">Membrane</keyword>
<accession>A0AAW1G2V9</accession>
<feature type="chain" id="PRO_5043631951" description="Ig-like domain-containing protein" evidence="5">
    <location>
        <begin position="20"/>
        <end position="326"/>
    </location>
</feature>
<organism evidence="7 8">
    <name type="scientific">Zoarces viviparus</name>
    <name type="common">Viviparous eelpout</name>
    <name type="synonym">Blennius viviparus</name>
    <dbReference type="NCBI Taxonomy" id="48416"/>
    <lineage>
        <taxon>Eukaryota</taxon>
        <taxon>Metazoa</taxon>
        <taxon>Chordata</taxon>
        <taxon>Craniata</taxon>
        <taxon>Vertebrata</taxon>
        <taxon>Euteleostomi</taxon>
        <taxon>Actinopterygii</taxon>
        <taxon>Neopterygii</taxon>
        <taxon>Teleostei</taxon>
        <taxon>Neoteleostei</taxon>
        <taxon>Acanthomorphata</taxon>
        <taxon>Eupercaria</taxon>
        <taxon>Perciformes</taxon>
        <taxon>Cottioidei</taxon>
        <taxon>Zoarcales</taxon>
        <taxon>Zoarcidae</taxon>
        <taxon>Zoarcinae</taxon>
        <taxon>Zoarces</taxon>
    </lineage>
</organism>
<dbReference type="CDD" id="cd05716">
    <property type="entry name" value="IgV_pIgR_like"/>
    <property type="match status" value="1"/>
</dbReference>
<dbReference type="GO" id="GO:0004888">
    <property type="term" value="F:transmembrane signaling receptor activity"/>
    <property type="evidence" value="ECO:0007669"/>
    <property type="project" value="TreeGrafter"/>
</dbReference>
<evidence type="ECO:0000259" key="6">
    <source>
        <dbReference type="PROSITE" id="PS50835"/>
    </source>
</evidence>
<keyword evidence="8" id="KW-1185">Reference proteome</keyword>
<dbReference type="InterPro" id="IPR013106">
    <property type="entry name" value="Ig_V-set"/>
</dbReference>
<dbReference type="InterPro" id="IPR036179">
    <property type="entry name" value="Ig-like_dom_sf"/>
</dbReference>
<dbReference type="PROSITE" id="PS50835">
    <property type="entry name" value="IG_LIKE"/>
    <property type="match status" value="1"/>
</dbReference>
<proteinExistence type="predicted"/>
<dbReference type="InterPro" id="IPR050671">
    <property type="entry name" value="CD300_family_receptors"/>
</dbReference>
<dbReference type="Gene3D" id="2.60.40.10">
    <property type="entry name" value="Immunoglobulins"/>
    <property type="match status" value="2"/>
</dbReference>
<dbReference type="GO" id="GO:0005886">
    <property type="term" value="C:plasma membrane"/>
    <property type="evidence" value="ECO:0007669"/>
    <property type="project" value="TreeGrafter"/>
</dbReference>
<dbReference type="Proteomes" id="UP001488805">
    <property type="component" value="Unassembled WGS sequence"/>
</dbReference>
<feature type="transmembrane region" description="Helical" evidence="4">
    <location>
        <begin position="259"/>
        <end position="279"/>
    </location>
</feature>
<evidence type="ECO:0000313" key="8">
    <source>
        <dbReference type="Proteomes" id="UP001488805"/>
    </source>
</evidence>
<comment type="subcellular location">
    <subcellularLocation>
        <location evidence="1">Membrane</location>
    </subcellularLocation>
</comment>
<dbReference type="PANTHER" id="PTHR11860">
    <property type="entry name" value="POLYMERIC-IMMUNOGLOBULIN RECEPTOR"/>
    <property type="match status" value="1"/>
</dbReference>
<dbReference type="InterPro" id="IPR003599">
    <property type="entry name" value="Ig_sub"/>
</dbReference>
<gene>
    <name evidence="7" type="ORF">VZT92_001515</name>
</gene>
<dbReference type="SUPFAM" id="SSF48726">
    <property type="entry name" value="Immunoglobulin"/>
    <property type="match status" value="2"/>
</dbReference>
<evidence type="ECO:0000256" key="2">
    <source>
        <dbReference type="ARBA" id="ARBA00022692"/>
    </source>
</evidence>
<protein>
    <recommendedName>
        <fullName evidence="6">Ig-like domain-containing protein</fullName>
    </recommendedName>
</protein>
<dbReference type="InterPro" id="IPR007110">
    <property type="entry name" value="Ig-like_dom"/>
</dbReference>
<evidence type="ECO:0000256" key="1">
    <source>
        <dbReference type="ARBA" id="ARBA00004370"/>
    </source>
</evidence>
<dbReference type="Pfam" id="PF07686">
    <property type="entry name" value="V-set"/>
    <property type="match status" value="1"/>
</dbReference>
<dbReference type="AlphaFoldDB" id="A0AAW1G2V9"/>
<name>A0AAW1G2V9_ZOAVI</name>